<name>A0ABU0FE53_9HYPH</name>
<dbReference type="InterPro" id="IPR007048">
    <property type="entry name" value="IraD/Gp25-like"/>
</dbReference>
<dbReference type="SUPFAM" id="SSF160719">
    <property type="entry name" value="gpW/gp25-like"/>
    <property type="match status" value="1"/>
</dbReference>
<dbReference type="Gene3D" id="3.10.450.40">
    <property type="match status" value="1"/>
</dbReference>
<dbReference type="RefSeq" id="WP_307427505.1">
    <property type="nucleotide sequence ID" value="NZ_JAUSVK010000001.1"/>
</dbReference>
<dbReference type="Pfam" id="PF04965">
    <property type="entry name" value="GPW_gp25"/>
    <property type="match status" value="1"/>
</dbReference>
<dbReference type="Proteomes" id="UP001237448">
    <property type="component" value="Unassembled WGS sequence"/>
</dbReference>
<sequence length="114" mass="12495">MSDKVDRRCGNLPAPRQSIRVAIGSILRTPPTNNPSQPGFGNRVLNGCGRSLTGLNEDCVAREARRVIDVFEPLIEVRDVAVEMTPSSAVNAITIRYEIIESGDLHDIRVEIPT</sequence>
<organism evidence="2 3">
    <name type="scientific">Labrys monachus</name>
    <dbReference type="NCBI Taxonomy" id="217067"/>
    <lineage>
        <taxon>Bacteria</taxon>
        <taxon>Pseudomonadati</taxon>
        <taxon>Pseudomonadota</taxon>
        <taxon>Alphaproteobacteria</taxon>
        <taxon>Hyphomicrobiales</taxon>
        <taxon>Xanthobacteraceae</taxon>
        <taxon>Labrys</taxon>
    </lineage>
</organism>
<gene>
    <name evidence="2" type="ORF">J3R73_002681</name>
</gene>
<proteinExistence type="predicted"/>
<reference evidence="2 3" key="1">
    <citation type="submission" date="2023-07" db="EMBL/GenBank/DDBJ databases">
        <title>Genomic Encyclopedia of Type Strains, Phase IV (KMG-IV): sequencing the most valuable type-strain genomes for metagenomic binning, comparative biology and taxonomic classification.</title>
        <authorList>
            <person name="Goeker M."/>
        </authorList>
    </citation>
    <scope>NUCLEOTIDE SEQUENCE [LARGE SCALE GENOMIC DNA]</scope>
    <source>
        <strain evidence="2 3">DSM 5896</strain>
    </source>
</reference>
<evidence type="ECO:0000313" key="3">
    <source>
        <dbReference type="Proteomes" id="UP001237448"/>
    </source>
</evidence>
<accession>A0ABU0FE53</accession>
<evidence type="ECO:0000259" key="1">
    <source>
        <dbReference type="Pfam" id="PF04965"/>
    </source>
</evidence>
<protein>
    <submittedName>
        <fullName evidence="2">Phage baseplate assembly protein W</fullName>
    </submittedName>
</protein>
<keyword evidence="3" id="KW-1185">Reference proteome</keyword>
<feature type="domain" description="IraD/Gp25-like" evidence="1">
    <location>
        <begin position="16"/>
        <end position="100"/>
    </location>
</feature>
<comment type="caution">
    <text evidence="2">The sequence shown here is derived from an EMBL/GenBank/DDBJ whole genome shotgun (WGS) entry which is preliminary data.</text>
</comment>
<evidence type="ECO:0000313" key="2">
    <source>
        <dbReference type="EMBL" id="MDQ0392889.1"/>
    </source>
</evidence>
<dbReference type="EMBL" id="JAUSVK010000001">
    <property type="protein sequence ID" value="MDQ0392889.1"/>
    <property type="molecule type" value="Genomic_DNA"/>
</dbReference>